<name>A0ABS5RXX5_9HYPH</name>
<evidence type="ECO:0000313" key="3">
    <source>
        <dbReference type="EMBL" id="MBS9720537.1"/>
    </source>
</evidence>
<organism evidence="3 4">
    <name type="scientific">Tianweitania aestuarii</name>
    <dbReference type="NCBI Taxonomy" id="2814886"/>
    <lineage>
        <taxon>Bacteria</taxon>
        <taxon>Pseudomonadati</taxon>
        <taxon>Pseudomonadota</taxon>
        <taxon>Alphaproteobacteria</taxon>
        <taxon>Hyphomicrobiales</taxon>
        <taxon>Phyllobacteriaceae</taxon>
        <taxon>Tianweitania</taxon>
    </lineage>
</organism>
<evidence type="ECO:0000313" key="4">
    <source>
        <dbReference type="Proteomes" id="UP001297272"/>
    </source>
</evidence>
<dbReference type="PROSITE" id="PS51257">
    <property type="entry name" value="PROKAR_LIPOPROTEIN"/>
    <property type="match status" value="1"/>
</dbReference>
<evidence type="ECO:0000256" key="1">
    <source>
        <dbReference type="SAM" id="Coils"/>
    </source>
</evidence>
<keyword evidence="1" id="KW-0175">Coiled coil</keyword>
<protein>
    <submittedName>
        <fullName evidence="3">Uncharacterized protein</fullName>
    </submittedName>
</protein>
<keyword evidence="4" id="KW-1185">Reference proteome</keyword>
<sequence length="252" mass="26797">MTKLIRTATALTLLLGCTAAYAASTSAVVAQTETEPSTLERAWGRLKEATDLAGDAAREEAVKLRQRAQEAMDDAGPLVDKARDMANQLRDNLQDSAEQAARDLSAAAQDLDERIRSATGTPVEQPSDVQATLPPVDQLNTDTRAAAMPRPADTVPDYVGVWAKSPAACAQIDQKDATDFAVITPTTIRQVDRVCNMASPSLTDGKATAQASCYADGEEAPRDIVLNLPSPDTLRIGTGSRATPLIRCHLPE</sequence>
<feature type="signal peptide" evidence="2">
    <location>
        <begin position="1"/>
        <end position="22"/>
    </location>
</feature>
<dbReference type="Proteomes" id="UP001297272">
    <property type="component" value="Unassembled WGS sequence"/>
</dbReference>
<comment type="caution">
    <text evidence="3">The sequence shown here is derived from an EMBL/GenBank/DDBJ whole genome shotgun (WGS) entry which is preliminary data.</text>
</comment>
<gene>
    <name evidence="3" type="ORF">JYU29_07550</name>
</gene>
<feature type="coiled-coil region" evidence="1">
    <location>
        <begin position="54"/>
        <end position="114"/>
    </location>
</feature>
<evidence type="ECO:0000256" key="2">
    <source>
        <dbReference type="SAM" id="SignalP"/>
    </source>
</evidence>
<keyword evidence="2" id="KW-0732">Signal</keyword>
<dbReference type="RefSeq" id="WP_213984049.1">
    <property type="nucleotide sequence ID" value="NZ_JAFMNX010000001.1"/>
</dbReference>
<reference evidence="3 4" key="1">
    <citation type="submission" date="2021-03" db="EMBL/GenBank/DDBJ databases">
        <title>Tianweitania aestuarii sp. nov., isolated from a tidal flat.</title>
        <authorList>
            <person name="Park S."/>
            <person name="Yoon J.-H."/>
        </authorList>
    </citation>
    <scope>NUCLEOTIDE SEQUENCE [LARGE SCALE GENOMIC DNA]</scope>
    <source>
        <strain evidence="3 4">BSSL-BM11</strain>
    </source>
</reference>
<accession>A0ABS5RXX5</accession>
<feature type="chain" id="PRO_5046032329" evidence="2">
    <location>
        <begin position="23"/>
        <end position="252"/>
    </location>
</feature>
<dbReference type="EMBL" id="JAFMNX010000001">
    <property type="protein sequence ID" value="MBS9720537.1"/>
    <property type="molecule type" value="Genomic_DNA"/>
</dbReference>
<proteinExistence type="predicted"/>